<dbReference type="PANTHER" id="PTHR23389">
    <property type="entry name" value="CHROMOSOME TRANSMISSION FIDELITY FACTOR 18"/>
    <property type="match status" value="1"/>
</dbReference>
<keyword evidence="11 15" id="KW-0520">NAD</keyword>
<dbReference type="Gene3D" id="2.40.50.140">
    <property type="entry name" value="Nucleic acid-binding proteins"/>
    <property type="match status" value="1"/>
</dbReference>
<dbReference type="NCBIfam" id="TIGR00575">
    <property type="entry name" value="dnlj"/>
    <property type="match status" value="1"/>
</dbReference>
<keyword evidence="10" id="KW-0460">Magnesium</keyword>
<keyword evidence="7" id="KW-0479">Metal-binding</keyword>
<dbReference type="Pfam" id="PF12826">
    <property type="entry name" value="HHH_2"/>
    <property type="match status" value="1"/>
</dbReference>
<protein>
    <recommendedName>
        <fullName evidence="4 15">DNA ligase</fullName>
        <ecNumber evidence="3 15">6.5.1.2</ecNumber>
    </recommendedName>
</protein>
<dbReference type="Pfam" id="PF14520">
    <property type="entry name" value="HHH_5"/>
    <property type="match status" value="1"/>
</dbReference>
<dbReference type="Gene3D" id="3.30.470.30">
    <property type="entry name" value="DNA ligase/mRNA capping enzyme"/>
    <property type="match status" value="1"/>
</dbReference>
<dbReference type="SUPFAM" id="SSF50249">
    <property type="entry name" value="Nucleic acid-binding proteins"/>
    <property type="match status" value="1"/>
</dbReference>
<dbReference type="InterPro" id="IPR003583">
    <property type="entry name" value="Hlx-hairpin-Hlx_DNA-bd_motif"/>
</dbReference>
<evidence type="ECO:0000256" key="3">
    <source>
        <dbReference type="ARBA" id="ARBA00012722"/>
    </source>
</evidence>
<dbReference type="NCBIfam" id="NF005932">
    <property type="entry name" value="PRK07956.1"/>
    <property type="match status" value="1"/>
</dbReference>
<dbReference type="Gene3D" id="1.10.287.610">
    <property type="entry name" value="Helix hairpin bin"/>
    <property type="match status" value="1"/>
</dbReference>
<evidence type="ECO:0000259" key="17">
    <source>
        <dbReference type="SMART" id="SM00532"/>
    </source>
</evidence>
<dbReference type="FunFam" id="2.40.50.140:FF:000012">
    <property type="entry name" value="DNA ligase"/>
    <property type="match status" value="1"/>
</dbReference>
<dbReference type="SUPFAM" id="SSF47781">
    <property type="entry name" value="RuvA domain 2-like"/>
    <property type="match status" value="1"/>
</dbReference>
<evidence type="ECO:0000256" key="1">
    <source>
        <dbReference type="ARBA" id="ARBA00001946"/>
    </source>
</evidence>
<dbReference type="GO" id="GO:0006260">
    <property type="term" value="P:DNA replication"/>
    <property type="evidence" value="ECO:0007669"/>
    <property type="project" value="UniProtKB-KW"/>
</dbReference>
<comment type="caution">
    <text evidence="18">The sequence shown here is derived from an EMBL/GenBank/DDBJ whole genome shotgun (WGS) entry which is preliminary data.</text>
</comment>
<comment type="similarity">
    <text evidence="14">Belongs to the NAD-dependent DNA ligase family. LigA subfamily.</text>
</comment>
<proteinExistence type="inferred from homology"/>
<name>A0A1G1XKW8_9BACT</name>
<keyword evidence="8 15" id="KW-0227">DNA damage</keyword>
<evidence type="ECO:0000256" key="12">
    <source>
        <dbReference type="ARBA" id="ARBA00023204"/>
    </source>
</evidence>
<dbReference type="InterPro" id="IPR013840">
    <property type="entry name" value="DNAligase_N"/>
</dbReference>
<evidence type="ECO:0000256" key="6">
    <source>
        <dbReference type="ARBA" id="ARBA00022705"/>
    </source>
</evidence>
<evidence type="ECO:0000256" key="15">
    <source>
        <dbReference type="RuleBase" id="RU000618"/>
    </source>
</evidence>
<dbReference type="AlphaFoldDB" id="A0A1G1XKW8"/>
<evidence type="ECO:0000256" key="5">
    <source>
        <dbReference type="ARBA" id="ARBA00022598"/>
    </source>
</evidence>
<dbReference type="EMBL" id="MHHY01000005">
    <property type="protein sequence ID" value="OGY40795.1"/>
    <property type="molecule type" value="Genomic_DNA"/>
</dbReference>
<feature type="domain" description="Helix-hairpin-helix DNA-binding motif class 1" evidence="16">
    <location>
        <begin position="488"/>
        <end position="507"/>
    </location>
</feature>
<dbReference type="InterPro" id="IPR010994">
    <property type="entry name" value="RuvA_2-like"/>
</dbReference>
<keyword evidence="9" id="KW-0862">Zinc</keyword>
<keyword evidence="6 15" id="KW-0235">DNA replication</keyword>
<dbReference type="GO" id="GO:0003911">
    <property type="term" value="F:DNA ligase (NAD+) activity"/>
    <property type="evidence" value="ECO:0007669"/>
    <property type="project" value="UniProtKB-EC"/>
</dbReference>
<dbReference type="Pfam" id="PF03120">
    <property type="entry name" value="OB_DNA_ligase"/>
    <property type="match status" value="1"/>
</dbReference>
<dbReference type="FunFam" id="1.10.150.20:FF:000007">
    <property type="entry name" value="DNA ligase"/>
    <property type="match status" value="1"/>
</dbReference>
<dbReference type="InterPro" id="IPR012340">
    <property type="entry name" value="NA-bd_OB-fold"/>
</dbReference>
<dbReference type="Pfam" id="PF01653">
    <property type="entry name" value="DNA_ligase_aden"/>
    <property type="match status" value="1"/>
</dbReference>
<dbReference type="InterPro" id="IPR013839">
    <property type="entry name" value="DNAligase_adenylation"/>
</dbReference>
<dbReference type="GO" id="GO:0046872">
    <property type="term" value="F:metal ion binding"/>
    <property type="evidence" value="ECO:0007669"/>
    <property type="project" value="UniProtKB-KW"/>
</dbReference>
<dbReference type="InterPro" id="IPR004150">
    <property type="entry name" value="NAD_DNA_ligase_OB"/>
</dbReference>
<evidence type="ECO:0000313" key="18">
    <source>
        <dbReference type="EMBL" id="OGY40795.1"/>
    </source>
</evidence>
<dbReference type="HAMAP" id="MF_01588">
    <property type="entry name" value="DNA_ligase_A"/>
    <property type="match status" value="1"/>
</dbReference>
<feature type="non-terminal residue" evidence="18">
    <location>
        <position position="628"/>
    </location>
</feature>
<comment type="catalytic activity">
    <reaction evidence="13 15">
        <text>NAD(+) + (deoxyribonucleotide)n-3'-hydroxyl + 5'-phospho-(deoxyribonucleotide)m = (deoxyribonucleotide)n+m + AMP + beta-nicotinamide D-nucleotide.</text>
        <dbReference type="EC" id="6.5.1.2"/>
    </reaction>
</comment>
<dbReference type="GO" id="GO:0003677">
    <property type="term" value="F:DNA binding"/>
    <property type="evidence" value="ECO:0007669"/>
    <property type="project" value="InterPro"/>
</dbReference>
<dbReference type="STRING" id="1797529.A2570_01630"/>
<evidence type="ECO:0000256" key="13">
    <source>
        <dbReference type="ARBA" id="ARBA00034005"/>
    </source>
</evidence>
<evidence type="ECO:0000256" key="2">
    <source>
        <dbReference type="ARBA" id="ARBA00004067"/>
    </source>
</evidence>
<feature type="domain" description="Helix-hairpin-helix DNA-binding motif class 1" evidence="16">
    <location>
        <begin position="570"/>
        <end position="589"/>
    </location>
</feature>
<evidence type="ECO:0000256" key="7">
    <source>
        <dbReference type="ARBA" id="ARBA00022723"/>
    </source>
</evidence>
<organism evidence="18 19">
    <name type="scientific">Candidatus Brennerbacteria bacterium RIFOXYD1_FULL_41_16</name>
    <dbReference type="NCBI Taxonomy" id="1797529"/>
    <lineage>
        <taxon>Bacteria</taxon>
        <taxon>Candidatus Brenneribacteriota</taxon>
    </lineage>
</organism>
<sequence>MENNYKKAKFRAERLRRLIGYHRRLYHTFDSPEISDHTFDSLKNELEEIENRFPEIAGENSPTQTVGAEPLKEFPKAKHEYRMLSFNDAFSENEMEGWLERFDNYLKPTYNSELSTYHFYCELKIDGLAIELIYENGTLKQGSTRGDGFIGEDVTQNIKTIADIPQELTRLGKWEIPEKLIVRGEVFMTKRDLDQLNGVLERQGNKIYANPRNLAAGSLRQLDSKITAKRSLKSFQYDVLGDLPKDIKTHEDKHKYLAAFGFLVNEHNRVRKSLKEVFEFRDYWEKHRHELEYEIDGIVVIINSNQVFDRGGVVGKASRAAIAYKFSPSEATTILKGVKVQVGRTGNLTPVAMLEPVELTGIKIQHATLHNFDQIKNLDLRIGDTVIVSRAGDVIPQITGVVKELRSGKEKKIETPKTCPIDGAPVRQDGLILRCSNTSCVARLRRGLNHFVSRAAFNMEGLGHKILDRFIDEGWIQDASDIFGLKKEEISRLERFGEKSAENLVLEIENKKTISLERFIYALGIFHVGEETARVLAKQVLEPSTRNLRARGQRVRIFNLGRFFKDISLEELQEINDIGPKVAQSIHDWFRDKKNMELLKKLELAGVRLAISDQSSAKNKGKLSGKMF</sequence>
<dbReference type="PANTHER" id="PTHR23389:SF9">
    <property type="entry name" value="DNA LIGASE"/>
    <property type="match status" value="1"/>
</dbReference>
<dbReference type="InterPro" id="IPR018239">
    <property type="entry name" value="DNA_ligase_AS"/>
</dbReference>
<accession>A0A1G1XKW8</accession>
<dbReference type="InterPro" id="IPR001679">
    <property type="entry name" value="DNA_ligase"/>
</dbReference>
<evidence type="ECO:0000256" key="4">
    <source>
        <dbReference type="ARBA" id="ARBA00013308"/>
    </source>
</evidence>
<reference evidence="18 19" key="1">
    <citation type="journal article" date="2016" name="Nat. Commun.">
        <title>Thousands of microbial genomes shed light on interconnected biogeochemical processes in an aquifer system.</title>
        <authorList>
            <person name="Anantharaman K."/>
            <person name="Brown C.T."/>
            <person name="Hug L.A."/>
            <person name="Sharon I."/>
            <person name="Castelle C.J."/>
            <person name="Probst A.J."/>
            <person name="Thomas B.C."/>
            <person name="Singh A."/>
            <person name="Wilkins M.J."/>
            <person name="Karaoz U."/>
            <person name="Brodie E.L."/>
            <person name="Williams K.H."/>
            <person name="Hubbard S.S."/>
            <person name="Banfield J.F."/>
        </authorList>
    </citation>
    <scope>NUCLEOTIDE SEQUENCE [LARGE SCALE GENOMIC DNA]</scope>
</reference>
<dbReference type="InterPro" id="IPR033136">
    <property type="entry name" value="DNA_ligase_CS"/>
</dbReference>
<evidence type="ECO:0000256" key="8">
    <source>
        <dbReference type="ARBA" id="ARBA00022763"/>
    </source>
</evidence>
<keyword evidence="5 15" id="KW-0436">Ligase</keyword>
<dbReference type="GO" id="GO:0006281">
    <property type="term" value="P:DNA repair"/>
    <property type="evidence" value="ECO:0007669"/>
    <property type="project" value="UniProtKB-KW"/>
</dbReference>
<evidence type="ECO:0000256" key="9">
    <source>
        <dbReference type="ARBA" id="ARBA00022833"/>
    </source>
</evidence>
<evidence type="ECO:0000256" key="14">
    <source>
        <dbReference type="ARBA" id="ARBA00060881"/>
    </source>
</evidence>
<dbReference type="EC" id="6.5.1.2" evidence="3 15"/>
<keyword evidence="12 15" id="KW-0234">DNA repair</keyword>
<evidence type="ECO:0000259" key="16">
    <source>
        <dbReference type="SMART" id="SM00278"/>
    </source>
</evidence>
<comment type="function">
    <text evidence="2">DNA ligase that catalyzes the formation of phosphodiester linkages between 5'-phosphoryl and 3'-hydroxyl groups in double-stranded DNA using NAD as a coenzyme and as the energy source for the reaction. It is essential for DNA replication and repair of damaged DNA.</text>
</comment>
<dbReference type="PROSITE" id="PS01055">
    <property type="entry name" value="DNA_LIGASE_N1"/>
    <property type="match status" value="1"/>
</dbReference>
<dbReference type="CDD" id="cd00114">
    <property type="entry name" value="LIGANc"/>
    <property type="match status" value="1"/>
</dbReference>
<dbReference type="Gene3D" id="1.10.150.20">
    <property type="entry name" value="5' to 3' exonuclease, C-terminal subdomain"/>
    <property type="match status" value="2"/>
</dbReference>
<dbReference type="PROSITE" id="PS01056">
    <property type="entry name" value="DNA_LIGASE_N2"/>
    <property type="match status" value="1"/>
</dbReference>
<feature type="domain" description="NAD-dependent DNA ligase N-terminal" evidence="17">
    <location>
        <begin position="7"/>
        <end position="456"/>
    </location>
</feature>
<dbReference type="Proteomes" id="UP000178570">
    <property type="component" value="Unassembled WGS sequence"/>
</dbReference>
<comment type="cofactor">
    <cofactor evidence="1">
        <name>Mg(2+)</name>
        <dbReference type="ChEBI" id="CHEBI:18420"/>
    </cofactor>
</comment>
<dbReference type="InterPro" id="IPR041663">
    <property type="entry name" value="DisA/LigA_HHH"/>
</dbReference>
<evidence type="ECO:0000256" key="10">
    <source>
        <dbReference type="ARBA" id="ARBA00022842"/>
    </source>
</evidence>
<dbReference type="SMART" id="SM00278">
    <property type="entry name" value="HhH1"/>
    <property type="match status" value="2"/>
</dbReference>
<gene>
    <name evidence="18" type="ORF">A2570_01630</name>
</gene>
<evidence type="ECO:0000313" key="19">
    <source>
        <dbReference type="Proteomes" id="UP000178570"/>
    </source>
</evidence>
<dbReference type="SUPFAM" id="SSF56091">
    <property type="entry name" value="DNA ligase/mRNA capping enzyme, catalytic domain"/>
    <property type="match status" value="1"/>
</dbReference>
<dbReference type="GO" id="GO:0005829">
    <property type="term" value="C:cytosol"/>
    <property type="evidence" value="ECO:0007669"/>
    <property type="project" value="TreeGrafter"/>
</dbReference>
<evidence type="ECO:0000256" key="11">
    <source>
        <dbReference type="ARBA" id="ARBA00023027"/>
    </source>
</evidence>
<dbReference type="PIRSF" id="PIRSF001604">
    <property type="entry name" value="LigA"/>
    <property type="match status" value="1"/>
</dbReference>
<dbReference type="SMART" id="SM00532">
    <property type="entry name" value="LIGANc"/>
    <property type="match status" value="1"/>
</dbReference>